<evidence type="ECO:0000313" key="1">
    <source>
        <dbReference type="EMBL" id="CCI82025.1"/>
    </source>
</evidence>
<proteinExistence type="predicted"/>
<gene>
    <name evidence="1" type="ORF">BN55_01580</name>
</gene>
<sequence length="246" mass="29179">MKKETYFTLLGFRDLCYNDFNFDVDEKNTFLGTDTYKKIEKILQENQDEELLTSLEEGSHIYQDYSPEYLSLTTKHEIQHDINAARDFKDNYNGDKDDFESNYQAFLDDNSLSYSFCASDNLDRVQEDLNDIDTEKVIVWQRRDNEYILLPHSIRSLERIKEKLSSVTMQKDKEIRHAMEKLYDNLEEFLKPFSKDEYGKYEKDLPEKLKDEMEHFTLSIQNEARDEASTKLAEFALETAKKANND</sequence>
<dbReference type="eggNOG" id="ENOG5030GD5">
    <property type="taxonomic scope" value="Bacteria"/>
</dbReference>
<dbReference type="GeneID" id="82847244"/>
<protein>
    <submittedName>
        <fullName evidence="1">Uncharacterized protein</fullName>
    </submittedName>
</protein>
<dbReference type="PATRIC" id="fig|1423758.3.peg.1112"/>
<dbReference type="OrthoDB" id="2308014at2"/>
<keyword evidence="2" id="KW-1185">Reference proteome</keyword>
<evidence type="ECO:0000313" key="2">
    <source>
        <dbReference type="Proteomes" id="UP000009320"/>
    </source>
</evidence>
<dbReference type="STRING" id="1423758.FC41_GL001099"/>
<dbReference type="RefSeq" id="WP_008470987.1">
    <property type="nucleotide sequence ID" value="NZ_AYZP01000002.1"/>
</dbReference>
<organism evidence="1 2">
    <name type="scientific">Lactobacillus hominis DSM 23910 = CRBIP 24.179</name>
    <dbReference type="NCBI Taxonomy" id="1423758"/>
    <lineage>
        <taxon>Bacteria</taxon>
        <taxon>Bacillati</taxon>
        <taxon>Bacillota</taxon>
        <taxon>Bacilli</taxon>
        <taxon>Lactobacillales</taxon>
        <taxon>Lactobacillaceae</taxon>
        <taxon>Lactobacillus</taxon>
    </lineage>
</organism>
<accession>I7KHD6</accession>
<dbReference type="Proteomes" id="UP000009320">
    <property type="component" value="Unassembled WGS sequence"/>
</dbReference>
<reference evidence="1 2" key="1">
    <citation type="submission" date="2012-06" db="EMBL/GenBank/DDBJ databases">
        <title>Draft Genome Sequence of Lactobacillus hominis Strain CRBIP 24.179T, isolated from human intestine.</title>
        <authorList>
            <person name="Cousin S."/>
            <person name="Ma L."/>
            <person name="Bizet C."/>
            <person name="Loux V."/>
            <person name="Bouchier C."/>
            <person name="Clermont D."/>
            <person name="Creno S."/>
        </authorList>
    </citation>
    <scope>NUCLEOTIDE SEQUENCE [LARGE SCALE GENOMIC DNA]</scope>
    <source>
        <strain evidence="2">CRBIP 24.179T</strain>
    </source>
</reference>
<name>I7KHD6_9LACO</name>
<dbReference type="AlphaFoldDB" id="I7KHD6"/>
<dbReference type="EMBL" id="CAKE01000012">
    <property type="protein sequence ID" value="CCI82025.1"/>
    <property type="molecule type" value="Genomic_DNA"/>
</dbReference>
<comment type="caution">
    <text evidence="1">The sequence shown here is derived from an EMBL/GenBank/DDBJ whole genome shotgun (WGS) entry which is preliminary data.</text>
</comment>